<accession>F7ZHE6</accession>
<keyword evidence="1" id="KW-1133">Transmembrane helix</keyword>
<dbReference type="InterPro" id="IPR018476">
    <property type="entry name" value="GlyceroP-diester-Pdiesterase_M"/>
</dbReference>
<feature type="transmembrane region" description="Helical" evidence="1">
    <location>
        <begin position="231"/>
        <end position="251"/>
    </location>
</feature>
<feature type="transmembrane region" description="Helical" evidence="1">
    <location>
        <begin position="27"/>
        <end position="50"/>
    </location>
</feature>
<feature type="transmembrane region" description="Helical" evidence="1">
    <location>
        <begin position="257"/>
        <end position="278"/>
    </location>
</feature>
<dbReference type="AlphaFoldDB" id="F7ZHE6"/>
<dbReference type="GO" id="GO:0008081">
    <property type="term" value="F:phosphoric diester hydrolase activity"/>
    <property type="evidence" value="ECO:0007669"/>
    <property type="project" value="InterPro"/>
</dbReference>
<dbReference type="Gene3D" id="3.20.20.190">
    <property type="entry name" value="Phosphatidylinositol (PI) phosphodiesterase"/>
    <property type="match status" value="1"/>
</dbReference>
<evidence type="ECO:0000259" key="2">
    <source>
        <dbReference type="PROSITE" id="PS51704"/>
    </source>
</evidence>
<protein>
    <submittedName>
        <fullName evidence="3">Glycerophosphoryl diester phosphodiesterase</fullName>
    </submittedName>
</protein>
<sequence length="615" mass="66539">MTLVWDAVISYRQALALWFPLLCVHMFVRLIIAAVLVPLIAALLAITLSFSDQSALTDQDIARFLLTPVGAIGAVVIASLVIVAATIDIAVMTAVLRSDQRGAGRALAAAFGFLTRSLPRLAVFAGHLLMRVLIISLPFLLVGGAIALFLLRDFDINYYLANRPPAFMTAIACGGVIAIALGFLLLERLSAWAVALHMSVFDLVPAKKAFRNSREKMRGHRFDLLKRIMSWLVLRAGVAFVLIGFIGFLLAEIPPFFSGNLALFFTVTAVLIGIWVFVNAALSAIANGALADILNEEFERCLEARAAKDDARAEAFSPRLALLPVLAVLLAVGSLFVGGTAFNQVGGVEQVDVIGHRGAAASRPENTMAAVIKAIEDGADWVEIDVQETADGEVLVVHDSDFMKAAGVNRKVWDVTMEDVAQIDIGTWFDPVYADERPPLLRDVLEVVKDRSKLIIELKYYGHDVDLENRVIALVEAAGMQDQIATMSLKYPAVQKMRALRPDWRSGVLAATAVGDLSGLDGDFLAVSAGRVSARLLAQAQSVGKDVYAWTVNDAVSMSRMISLGVDGLITDKPKLAREVIAYHKTLSTPERLMLRLGDTIGFAFDLTPETGDEI</sequence>
<organism evidence="3 4">
    <name type="scientific">Roseobacter litoralis (strain ATCC 49566 / DSM 6996 / JCM 21268 / NBRC 15278 / OCh 149)</name>
    <dbReference type="NCBI Taxonomy" id="391595"/>
    <lineage>
        <taxon>Bacteria</taxon>
        <taxon>Pseudomonadati</taxon>
        <taxon>Pseudomonadota</taxon>
        <taxon>Alphaproteobacteria</taxon>
        <taxon>Rhodobacterales</taxon>
        <taxon>Roseobacteraceae</taxon>
        <taxon>Roseobacter</taxon>
    </lineage>
</organism>
<dbReference type="PANTHER" id="PTHR46211:SF8">
    <property type="entry name" value="PHOSPHODIESTERASE"/>
    <property type="match status" value="1"/>
</dbReference>
<keyword evidence="1" id="KW-0472">Membrane</keyword>
<evidence type="ECO:0000256" key="1">
    <source>
        <dbReference type="SAM" id="Phobius"/>
    </source>
</evidence>
<gene>
    <name evidence="3" type="ordered locus">RLO149_c042780</name>
</gene>
<dbReference type="Proteomes" id="UP000001353">
    <property type="component" value="Chromosome"/>
</dbReference>
<feature type="transmembrane region" description="Helical" evidence="1">
    <location>
        <begin position="132"/>
        <end position="154"/>
    </location>
</feature>
<dbReference type="PANTHER" id="PTHR46211">
    <property type="entry name" value="GLYCEROPHOSPHORYL DIESTER PHOSPHODIESTERASE"/>
    <property type="match status" value="1"/>
</dbReference>
<proteinExistence type="predicted"/>
<dbReference type="KEGG" id="rli:RLO149_c042780"/>
<dbReference type="SUPFAM" id="SSF51695">
    <property type="entry name" value="PLC-like phosphodiesterases"/>
    <property type="match status" value="1"/>
</dbReference>
<reference evidence="3 4" key="1">
    <citation type="journal article" date="2011" name="BMC Genomics">
        <title>Comparative genome analysis and genome-guided physiological analysis of Roseobacter litoralis.</title>
        <authorList>
            <person name="Kalhoefer D."/>
            <person name="Thole S."/>
            <person name="Voget S."/>
            <person name="Lehmann R."/>
            <person name="Liesegang H."/>
            <person name="Wollher A."/>
            <person name="Daniel R."/>
            <person name="Simon M."/>
            <person name="Brinkhoff T."/>
        </authorList>
    </citation>
    <scope>NUCLEOTIDE SEQUENCE [LARGE SCALE GENOMIC DNA]</scope>
    <source>
        <strain evidence="4">ATCC 49566 / DSM 6996 / JCM 21268 / NBRC 15278 / OCh 149</strain>
    </source>
</reference>
<feature type="transmembrane region" description="Helical" evidence="1">
    <location>
        <begin position="320"/>
        <end position="342"/>
    </location>
</feature>
<name>F7ZHE6_ROSLO</name>
<dbReference type="STRING" id="391595.RLO149_c042780"/>
<dbReference type="Pfam" id="PF03009">
    <property type="entry name" value="GDPD"/>
    <property type="match status" value="1"/>
</dbReference>
<dbReference type="RefSeq" id="WP_013964053.1">
    <property type="nucleotide sequence ID" value="NC_015730.1"/>
</dbReference>
<feature type="transmembrane region" description="Helical" evidence="1">
    <location>
        <begin position="166"/>
        <end position="186"/>
    </location>
</feature>
<dbReference type="GO" id="GO:0006629">
    <property type="term" value="P:lipid metabolic process"/>
    <property type="evidence" value="ECO:0007669"/>
    <property type="project" value="InterPro"/>
</dbReference>
<dbReference type="PROSITE" id="PS51704">
    <property type="entry name" value="GP_PDE"/>
    <property type="match status" value="1"/>
</dbReference>
<feature type="domain" description="GP-PDE" evidence="2">
    <location>
        <begin position="351"/>
        <end position="581"/>
    </location>
</feature>
<evidence type="ECO:0000313" key="3">
    <source>
        <dbReference type="EMBL" id="AEI96174.1"/>
    </source>
</evidence>
<feature type="transmembrane region" description="Helical" evidence="1">
    <location>
        <begin position="70"/>
        <end position="95"/>
    </location>
</feature>
<dbReference type="InterPro" id="IPR017946">
    <property type="entry name" value="PLC-like_Pdiesterase_TIM-brl"/>
</dbReference>
<evidence type="ECO:0000313" key="4">
    <source>
        <dbReference type="Proteomes" id="UP000001353"/>
    </source>
</evidence>
<dbReference type="eggNOG" id="COG0584">
    <property type="taxonomic scope" value="Bacteria"/>
</dbReference>
<keyword evidence="1" id="KW-0812">Transmembrane</keyword>
<keyword evidence="4" id="KW-1185">Reference proteome</keyword>
<feature type="transmembrane region" description="Helical" evidence="1">
    <location>
        <begin position="192"/>
        <end position="210"/>
    </location>
</feature>
<dbReference type="HOGENOM" id="CLU_030006_15_1_5"/>
<dbReference type="EMBL" id="CP002623">
    <property type="protein sequence ID" value="AEI96174.1"/>
    <property type="molecule type" value="Genomic_DNA"/>
</dbReference>
<dbReference type="Pfam" id="PF10110">
    <property type="entry name" value="GPDPase_memb"/>
    <property type="match status" value="1"/>
</dbReference>
<dbReference type="InterPro" id="IPR030395">
    <property type="entry name" value="GP_PDE_dom"/>
</dbReference>